<feature type="domain" description="Peptidase C51" evidence="1">
    <location>
        <begin position="34"/>
        <end position="184"/>
    </location>
</feature>
<dbReference type="Proteomes" id="UP000178599">
    <property type="component" value="Unassembled WGS sequence"/>
</dbReference>
<dbReference type="Pfam" id="PF05257">
    <property type="entry name" value="CHAP"/>
    <property type="match status" value="1"/>
</dbReference>
<dbReference type="SUPFAM" id="SSF54001">
    <property type="entry name" value="Cysteine proteinases"/>
    <property type="match status" value="1"/>
</dbReference>
<name>A0A1G2CLQ8_9BACT</name>
<dbReference type="InterPro" id="IPR038765">
    <property type="entry name" value="Papain-like_cys_pep_sf"/>
</dbReference>
<organism evidence="2 3">
    <name type="scientific">Candidatus Liptonbacteria bacterium RIFOXYB1_FULL_36_10</name>
    <dbReference type="NCBI Taxonomy" id="1798654"/>
    <lineage>
        <taxon>Bacteria</taxon>
        <taxon>Candidatus Liptoniibacteriota</taxon>
    </lineage>
</organism>
<evidence type="ECO:0000313" key="2">
    <source>
        <dbReference type="EMBL" id="OGZ02325.1"/>
    </source>
</evidence>
<dbReference type="PROSITE" id="PS50911">
    <property type="entry name" value="CHAP"/>
    <property type="match status" value="1"/>
</dbReference>
<evidence type="ECO:0000259" key="1">
    <source>
        <dbReference type="PROSITE" id="PS50911"/>
    </source>
</evidence>
<gene>
    <name evidence="2" type="ORF">A2390_01595</name>
</gene>
<dbReference type="GO" id="GO:0016874">
    <property type="term" value="F:ligase activity"/>
    <property type="evidence" value="ECO:0007669"/>
    <property type="project" value="TreeGrafter"/>
</dbReference>
<dbReference type="PANTHER" id="PTHR30094:SF0">
    <property type="entry name" value="BIFUNCTIONAL GLUTATHIONYLSPERMIDINE SYNTHETASE_AMIDASE-RELATED"/>
    <property type="match status" value="1"/>
</dbReference>
<sequence>MKRVARLSVFFGLSVVLFVNAVFGFNLGDPMGGSFQDVYAISNGDENMGRTDDQYIYQCVDYVKRYYQFRNVLPNLNLDYRIYVARNYYVKYDDPGFSFIKESGFLRFSNGGDVAPEPGDILVYDDPSGSYGHAAIITNRTANSLETIEQNWSLDGRFTLPLSVSSGHYNVICNRTDKNGSFYNVLGWLGLRVGMFQDGWHNENYSLSFGRSQAFVNIYNEMGGQKKMGVPADNNGGGVYA</sequence>
<comment type="caution">
    <text evidence="2">The sequence shown here is derived from an EMBL/GenBank/DDBJ whole genome shotgun (WGS) entry which is preliminary data.</text>
</comment>
<dbReference type="PANTHER" id="PTHR30094">
    <property type="entry name" value="BIFUNCTIONAL GLUTATHIONYLSPERMIDINE SYNTHETASE/AMIDASE-RELATED"/>
    <property type="match status" value="1"/>
</dbReference>
<reference evidence="2 3" key="1">
    <citation type="journal article" date="2016" name="Nat. Commun.">
        <title>Thousands of microbial genomes shed light on interconnected biogeochemical processes in an aquifer system.</title>
        <authorList>
            <person name="Anantharaman K."/>
            <person name="Brown C.T."/>
            <person name="Hug L.A."/>
            <person name="Sharon I."/>
            <person name="Castelle C.J."/>
            <person name="Probst A.J."/>
            <person name="Thomas B.C."/>
            <person name="Singh A."/>
            <person name="Wilkins M.J."/>
            <person name="Karaoz U."/>
            <person name="Brodie E.L."/>
            <person name="Williams K.H."/>
            <person name="Hubbard S.S."/>
            <person name="Banfield J.F."/>
        </authorList>
    </citation>
    <scope>NUCLEOTIDE SEQUENCE [LARGE SCALE GENOMIC DNA]</scope>
</reference>
<dbReference type="Gene3D" id="3.90.1720.10">
    <property type="entry name" value="endopeptidase domain like (from Nostoc punctiforme)"/>
    <property type="match status" value="1"/>
</dbReference>
<accession>A0A1G2CLQ8</accession>
<proteinExistence type="predicted"/>
<dbReference type="InterPro" id="IPR007921">
    <property type="entry name" value="CHAP_dom"/>
</dbReference>
<dbReference type="AlphaFoldDB" id="A0A1G2CLQ8"/>
<dbReference type="InterPro" id="IPR051705">
    <property type="entry name" value="Gsp_Synthetase/Amidase"/>
</dbReference>
<evidence type="ECO:0000313" key="3">
    <source>
        <dbReference type="Proteomes" id="UP000178599"/>
    </source>
</evidence>
<dbReference type="EMBL" id="MHLE01000036">
    <property type="protein sequence ID" value="OGZ02325.1"/>
    <property type="molecule type" value="Genomic_DNA"/>
</dbReference>
<protein>
    <recommendedName>
        <fullName evidence="1">Peptidase C51 domain-containing protein</fullName>
    </recommendedName>
</protein>